<dbReference type="RefSeq" id="XP_056688273.1">
    <property type="nucleotide sequence ID" value="XM_056832295.1"/>
</dbReference>
<organism evidence="1 2">
    <name type="scientific">Spinacia oleracea</name>
    <name type="common">Spinach</name>
    <dbReference type="NCBI Taxonomy" id="3562"/>
    <lineage>
        <taxon>Eukaryota</taxon>
        <taxon>Viridiplantae</taxon>
        <taxon>Streptophyta</taxon>
        <taxon>Embryophyta</taxon>
        <taxon>Tracheophyta</taxon>
        <taxon>Spermatophyta</taxon>
        <taxon>Magnoliopsida</taxon>
        <taxon>eudicotyledons</taxon>
        <taxon>Gunneridae</taxon>
        <taxon>Pentapetalae</taxon>
        <taxon>Caryophyllales</taxon>
        <taxon>Chenopodiaceae</taxon>
        <taxon>Chenopodioideae</taxon>
        <taxon>Anserineae</taxon>
        <taxon>Spinacia</taxon>
    </lineage>
</organism>
<dbReference type="CDD" id="cd00303">
    <property type="entry name" value="retropepsin_like"/>
    <property type="match status" value="1"/>
</dbReference>
<evidence type="ECO:0008006" key="3">
    <source>
        <dbReference type="Google" id="ProtNLM"/>
    </source>
</evidence>
<proteinExistence type="predicted"/>
<name>A0ABM3QY52_SPIOL</name>
<dbReference type="PANTHER" id="PTHR33240">
    <property type="entry name" value="OS08G0508500 PROTEIN"/>
    <property type="match status" value="1"/>
</dbReference>
<keyword evidence="1" id="KW-1185">Reference proteome</keyword>
<evidence type="ECO:0000313" key="1">
    <source>
        <dbReference type="Proteomes" id="UP000813463"/>
    </source>
</evidence>
<dbReference type="SUPFAM" id="SSF50630">
    <property type="entry name" value="Acid proteases"/>
    <property type="match status" value="1"/>
</dbReference>
<dbReference type="GeneID" id="130463223"/>
<sequence length="166" mass="18293">MVLELKIANLRVRQILVDTGSSSDIINFECLNRLQHDPAKIENIHYPIIGFGGSVTHPVGIISLPLRMGSKKEFRKMDVLFLIVKDLTTYNVILGLPTLNRGKSVIVTHLMILKFVCDDGSVSTIHGDQQQARDCYLTTLNPDAWGSGEATKDVIGNKRMCGGTSL</sequence>
<accession>A0ABM3QY52</accession>
<evidence type="ECO:0000313" key="2">
    <source>
        <dbReference type="RefSeq" id="XP_056688273.1"/>
    </source>
</evidence>
<dbReference type="Proteomes" id="UP000813463">
    <property type="component" value="Chromosome 6"/>
</dbReference>
<dbReference type="PANTHER" id="PTHR33240:SF17">
    <property type="entry name" value="EUKARYOTIC PEPTIDE CHAIN RELEASE FACTOR GTP-BINDING SUBUNIT-LIKE"/>
    <property type="match status" value="1"/>
</dbReference>
<dbReference type="Gene3D" id="2.40.70.10">
    <property type="entry name" value="Acid Proteases"/>
    <property type="match status" value="1"/>
</dbReference>
<protein>
    <recommendedName>
        <fullName evidence="3">Peptidase A2 domain-containing protein</fullName>
    </recommendedName>
</protein>
<gene>
    <name evidence="2" type="primary">LOC130463223</name>
</gene>
<reference evidence="2" key="2">
    <citation type="submission" date="2025-08" db="UniProtKB">
        <authorList>
            <consortium name="RefSeq"/>
        </authorList>
    </citation>
    <scope>IDENTIFICATION</scope>
    <source>
        <tissue evidence="2">Leaf</tissue>
    </source>
</reference>
<reference evidence="1" key="1">
    <citation type="journal article" date="2021" name="Nat. Commun.">
        <title>Genomic analyses provide insights into spinach domestication and the genetic basis of agronomic traits.</title>
        <authorList>
            <person name="Cai X."/>
            <person name="Sun X."/>
            <person name="Xu C."/>
            <person name="Sun H."/>
            <person name="Wang X."/>
            <person name="Ge C."/>
            <person name="Zhang Z."/>
            <person name="Wang Q."/>
            <person name="Fei Z."/>
            <person name="Jiao C."/>
            <person name="Wang Q."/>
        </authorList>
    </citation>
    <scope>NUCLEOTIDE SEQUENCE [LARGE SCALE GENOMIC DNA]</scope>
    <source>
        <strain evidence="1">cv. Varoflay</strain>
    </source>
</reference>
<dbReference type="InterPro" id="IPR021109">
    <property type="entry name" value="Peptidase_aspartic_dom_sf"/>
</dbReference>